<proteinExistence type="predicted"/>
<accession>A0A1M5JNX0</accession>
<gene>
    <name evidence="3" type="ORF">SAMN05443636_0191</name>
</gene>
<dbReference type="EMBL" id="FQWV01000001">
    <property type="protein sequence ID" value="SHG41980.1"/>
    <property type="molecule type" value="Genomic_DNA"/>
</dbReference>
<keyword evidence="4" id="KW-1185">Reference proteome</keyword>
<feature type="region of interest" description="Disordered" evidence="1">
    <location>
        <begin position="25"/>
        <end position="47"/>
    </location>
</feature>
<protein>
    <recommendedName>
        <fullName evidence="2">DUF7129 domain-containing protein</fullName>
    </recommendedName>
</protein>
<dbReference type="OrthoDB" id="280213at2157"/>
<evidence type="ECO:0000313" key="3">
    <source>
        <dbReference type="EMBL" id="SHG41980.1"/>
    </source>
</evidence>
<evidence type="ECO:0000259" key="2">
    <source>
        <dbReference type="Pfam" id="PF23455"/>
    </source>
</evidence>
<feature type="domain" description="DUF7129" evidence="2">
    <location>
        <begin position="3"/>
        <end position="47"/>
    </location>
</feature>
<name>A0A1M5JNX0_9EURY</name>
<dbReference type="RefSeq" id="WP_143165336.1">
    <property type="nucleotide sequence ID" value="NZ_FQWV01000001.1"/>
</dbReference>
<dbReference type="NCBIfam" id="NF033497">
    <property type="entry name" value="rubre_like_arch"/>
    <property type="match status" value="1"/>
</dbReference>
<dbReference type="Pfam" id="PF23455">
    <property type="entry name" value="DUF7129"/>
    <property type="match status" value="1"/>
</dbReference>
<organism evidence="3 4">
    <name type="scientific">Halobaculum gomorrense</name>
    <dbReference type="NCBI Taxonomy" id="43928"/>
    <lineage>
        <taxon>Archaea</taxon>
        <taxon>Methanobacteriati</taxon>
        <taxon>Methanobacteriota</taxon>
        <taxon>Stenosarchaea group</taxon>
        <taxon>Halobacteria</taxon>
        <taxon>Halobacteriales</taxon>
        <taxon>Haloferacaceae</taxon>
        <taxon>Halobaculum</taxon>
    </lineage>
</organism>
<dbReference type="AlphaFoldDB" id="A0A1M5JNX0"/>
<sequence length="47" mass="5235">MRPDPYHTGTVRIFECRECSARTEAEHSPGTCPECGGDLQDISVPRE</sequence>
<dbReference type="SUPFAM" id="SSF57802">
    <property type="entry name" value="Rubredoxin-like"/>
    <property type="match status" value="1"/>
</dbReference>
<dbReference type="Proteomes" id="UP000184357">
    <property type="component" value="Unassembled WGS sequence"/>
</dbReference>
<reference evidence="3 4" key="1">
    <citation type="submission" date="2016-11" db="EMBL/GenBank/DDBJ databases">
        <authorList>
            <person name="Jaros S."/>
            <person name="Januszkiewicz K."/>
            <person name="Wedrychowicz H."/>
        </authorList>
    </citation>
    <scope>NUCLEOTIDE SEQUENCE [LARGE SCALE GENOMIC DNA]</scope>
    <source>
        <strain evidence="3 4">DSM 9297</strain>
    </source>
</reference>
<dbReference type="InterPro" id="IPR055553">
    <property type="entry name" value="DUF7129"/>
</dbReference>
<evidence type="ECO:0000256" key="1">
    <source>
        <dbReference type="SAM" id="MobiDB-lite"/>
    </source>
</evidence>
<evidence type="ECO:0000313" key="4">
    <source>
        <dbReference type="Proteomes" id="UP000184357"/>
    </source>
</evidence>
<dbReference type="STRING" id="43928.SAMN05443636_0191"/>